<organism evidence="1 2">
    <name type="scientific">Pelagimonas varians</name>
    <dbReference type="NCBI Taxonomy" id="696760"/>
    <lineage>
        <taxon>Bacteria</taxon>
        <taxon>Pseudomonadati</taxon>
        <taxon>Pseudomonadota</taxon>
        <taxon>Alphaproteobacteria</taxon>
        <taxon>Rhodobacterales</taxon>
        <taxon>Roseobacteraceae</taxon>
        <taxon>Pelagimonas</taxon>
    </lineage>
</organism>
<proteinExistence type="predicted"/>
<sequence length="146" mass="16220">MSDIKNDSYVFVASPSFGFRRSLADTLHGMGNRCLTCRNLRSVLAFESRGIQISHILVDLEAFGGASIIFDELRAIRKSLPGSAFVLISSEFECDEMGNHRAFVTDVSLRAPVSKETLEFSLTQAVINRRLSAGFYDDFPAKYVSQ</sequence>
<dbReference type="Proteomes" id="UP000220836">
    <property type="component" value="Unassembled WGS sequence"/>
</dbReference>
<keyword evidence="2" id="KW-1185">Reference proteome</keyword>
<gene>
    <name evidence="1" type="ORF">PEV8663_04632</name>
</gene>
<reference evidence="1 2" key="1">
    <citation type="submission" date="2017-05" db="EMBL/GenBank/DDBJ databases">
        <authorList>
            <person name="Song R."/>
            <person name="Chenine A.L."/>
            <person name="Ruprecht R.M."/>
        </authorList>
    </citation>
    <scope>NUCLEOTIDE SEQUENCE [LARGE SCALE GENOMIC DNA]</scope>
    <source>
        <strain evidence="1 2">CECT 8663</strain>
    </source>
</reference>
<evidence type="ECO:0000313" key="2">
    <source>
        <dbReference type="Proteomes" id="UP000220836"/>
    </source>
</evidence>
<protein>
    <recommendedName>
        <fullName evidence="3">Response regulatory domain-containing protein</fullName>
    </recommendedName>
</protein>
<evidence type="ECO:0000313" key="1">
    <source>
        <dbReference type="EMBL" id="SMX50405.1"/>
    </source>
</evidence>
<evidence type="ECO:0008006" key="3">
    <source>
        <dbReference type="Google" id="ProtNLM"/>
    </source>
</evidence>
<dbReference type="AlphaFoldDB" id="A0A238L5P0"/>
<dbReference type="EMBL" id="FXYH01000031">
    <property type="protein sequence ID" value="SMX50405.1"/>
    <property type="molecule type" value="Genomic_DNA"/>
</dbReference>
<name>A0A238L5P0_9RHOB</name>
<accession>A0A238L5P0</accession>